<evidence type="ECO:0000256" key="6">
    <source>
        <dbReference type="ARBA" id="ARBA00023267"/>
    </source>
</evidence>
<dbReference type="UniPathway" id="UPA00094"/>
<dbReference type="InterPro" id="IPR001882">
    <property type="entry name" value="Biotin_BS"/>
</dbReference>
<dbReference type="GO" id="GO:0009317">
    <property type="term" value="C:acetyl-CoA carboxylase complex"/>
    <property type="evidence" value="ECO:0007669"/>
    <property type="project" value="InterPro"/>
</dbReference>
<dbReference type="PROSITE" id="PS50968">
    <property type="entry name" value="BIOTINYL_LIPOYL"/>
    <property type="match status" value="1"/>
</dbReference>
<comment type="caution">
    <text evidence="10">The sequence shown here is derived from an EMBL/GenBank/DDBJ whole genome shotgun (WGS) entry which is preliminary data.</text>
</comment>
<dbReference type="CDD" id="cd06850">
    <property type="entry name" value="biotinyl_domain"/>
    <property type="match status" value="1"/>
</dbReference>
<feature type="domain" description="Lipoyl-binding" evidence="9">
    <location>
        <begin position="97"/>
        <end position="173"/>
    </location>
</feature>
<keyword evidence="3 7" id="KW-0276">Fatty acid metabolism</keyword>
<evidence type="ECO:0000313" key="11">
    <source>
        <dbReference type="Proteomes" id="UP000053244"/>
    </source>
</evidence>
<dbReference type="PRINTS" id="PR01071">
    <property type="entry name" value="ACOABIOTINCC"/>
</dbReference>
<reference evidence="10 11" key="1">
    <citation type="submission" date="2015-10" db="EMBL/GenBank/DDBJ databases">
        <authorList>
            <person name="Gilbert D.G."/>
        </authorList>
    </citation>
    <scope>NUCLEOTIDE SEQUENCE [LARGE SCALE GENOMIC DNA]</scope>
    <source>
        <strain evidence="10 11">NRRL B-16712</strain>
    </source>
</reference>
<feature type="compositionally biased region" description="Polar residues" evidence="8">
    <location>
        <begin position="32"/>
        <end position="42"/>
    </location>
</feature>
<dbReference type="GO" id="GO:0006633">
    <property type="term" value="P:fatty acid biosynthetic process"/>
    <property type="evidence" value="ECO:0007669"/>
    <property type="project" value="UniProtKB-UniPathway"/>
</dbReference>
<gene>
    <name evidence="10" type="ORF">ADL15_09265</name>
</gene>
<keyword evidence="6 7" id="KW-0092">Biotin</keyword>
<evidence type="ECO:0000313" key="10">
    <source>
        <dbReference type="EMBL" id="KUL39449.1"/>
    </source>
</evidence>
<organism evidence="10 11">
    <name type="scientific">Actinoplanes awajinensis subsp. mycoplanecinus</name>
    <dbReference type="NCBI Taxonomy" id="135947"/>
    <lineage>
        <taxon>Bacteria</taxon>
        <taxon>Bacillati</taxon>
        <taxon>Actinomycetota</taxon>
        <taxon>Actinomycetes</taxon>
        <taxon>Micromonosporales</taxon>
        <taxon>Micromonosporaceae</taxon>
        <taxon>Actinoplanes</taxon>
    </lineage>
</organism>
<dbReference type="GO" id="GO:0003989">
    <property type="term" value="F:acetyl-CoA carboxylase activity"/>
    <property type="evidence" value="ECO:0007669"/>
    <property type="project" value="InterPro"/>
</dbReference>
<evidence type="ECO:0000256" key="8">
    <source>
        <dbReference type="SAM" id="MobiDB-lite"/>
    </source>
</evidence>
<dbReference type="InterPro" id="IPR011053">
    <property type="entry name" value="Single_hybrid_motif"/>
</dbReference>
<dbReference type="Gene3D" id="2.40.50.100">
    <property type="match status" value="1"/>
</dbReference>
<evidence type="ECO:0000256" key="3">
    <source>
        <dbReference type="ARBA" id="ARBA00022832"/>
    </source>
</evidence>
<name>A0A0X3V3T2_9ACTN</name>
<comment type="pathway">
    <text evidence="1 7">Lipid metabolism; fatty acid biosynthesis.</text>
</comment>
<protein>
    <recommendedName>
        <fullName evidence="7">Biotin carboxyl carrier protein of acetyl-CoA carboxylase</fullName>
    </recommendedName>
</protein>
<evidence type="ECO:0000256" key="1">
    <source>
        <dbReference type="ARBA" id="ARBA00005194"/>
    </source>
</evidence>
<evidence type="ECO:0000259" key="9">
    <source>
        <dbReference type="PROSITE" id="PS50968"/>
    </source>
</evidence>
<dbReference type="EMBL" id="LLZH01000048">
    <property type="protein sequence ID" value="KUL39449.1"/>
    <property type="molecule type" value="Genomic_DNA"/>
</dbReference>
<accession>A0A0X3V3T2</accession>
<sequence length="175" mass="18151">MDNFRPAPNGRALAEPQPDMPERSGEPHDDAGTSSALRQATQAADRLLRLGGPPPATLSVRAGEVWIEMTWAVPGPETGAPAGAPAAPVEQAGRPSADYITAPAVGTFYLAPSPGAEPFVRPSSLVVAGQQVGIVEAMKLMIPVEATAAGRIGKVLHADGEPVEYNQPLFELDPS</sequence>
<evidence type="ECO:0000256" key="5">
    <source>
        <dbReference type="ARBA" id="ARBA00023160"/>
    </source>
</evidence>
<dbReference type="SUPFAM" id="SSF51230">
    <property type="entry name" value="Single hybrid motif"/>
    <property type="match status" value="1"/>
</dbReference>
<keyword evidence="5 7" id="KW-0275">Fatty acid biosynthesis</keyword>
<evidence type="ECO:0000256" key="7">
    <source>
        <dbReference type="RuleBase" id="RU364072"/>
    </source>
</evidence>
<keyword evidence="4 7" id="KW-0443">Lipid metabolism</keyword>
<dbReference type="PROSITE" id="PS00188">
    <property type="entry name" value="BIOTIN"/>
    <property type="match status" value="1"/>
</dbReference>
<proteinExistence type="predicted"/>
<feature type="region of interest" description="Disordered" evidence="8">
    <location>
        <begin position="1"/>
        <end position="54"/>
    </location>
</feature>
<keyword evidence="11" id="KW-1185">Reference proteome</keyword>
<evidence type="ECO:0000256" key="4">
    <source>
        <dbReference type="ARBA" id="ARBA00023098"/>
    </source>
</evidence>
<comment type="function">
    <text evidence="7">This protein is a component of the acetyl coenzyme A carboxylase complex; first, biotin carboxylase catalyzes the carboxylation of the carrier protein and then the transcarboxylase transfers the carboxyl group to form malonyl-CoA.</text>
</comment>
<dbReference type="Proteomes" id="UP000053244">
    <property type="component" value="Unassembled WGS sequence"/>
</dbReference>
<keyword evidence="2 7" id="KW-0444">Lipid biosynthesis</keyword>
<dbReference type="InterPro" id="IPR001249">
    <property type="entry name" value="AcCoA_biotinCC"/>
</dbReference>
<dbReference type="AlphaFoldDB" id="A0A0X3V3T2"/>
<dbReference type="InterPro" id="IPR000089">
    <property type="entry name" value="Biotin_lipoyl"/>
</dbReference>
<evidence type="ECO:0000256" key="2">
    <source>
        <dbReference type="ARBA" id="ARBA00022516"/>
    </source>
</evidence>
<feature type="compositionally biased region" description="Basic and acidic residues" evidence="8">
    <location>
        <begin position="20"/>
        <end position="31"/>
    </location>
</feature>
<dbReference type="Pfam" id="PF00364">
    <property type="entry name" value="Biotin_lipoyl"/>
    <property type="match status" value="1"/>
</dbReference>